<evidence type="ECO:0000313" key="2">
    <source>
        <dbReference type="EMBL" id="KAG0319143.1"/>
    </source>
</evidence>
<dbReference type="SUPFAM" id="SSF52047">
    <property type="entry name" value="RNI-like"/>
    <property type="match status" value="1"/>
</dbReference>
<sequence>MSGSSSTFDSLFSTPEISTILNTHLTPHDLTQCILVSKAFAQIFTSHLWHIISLQHEYQETRFVSSTATCHIHRALVKNAEHIHIIRVRSVRCLGPFINQGTIVMKNFHTLEFPWTTFPLVVRRRLAISGQRDGLWSLFELEGFSEHVERETSMRVVEEERMAKDADRMARQIASDENVINGNNNSTSSTATTATHPAMPVISESVVTQDWIRYRAMYPMRRKRIMQDLIVTQAYNAYEREWRHYSQSLEQQRLHQQEKTLPGTYPEGEKENDDDEDVEEKCERSRIKLQEVLSEIAAFNKKHPLPPFYMHDQQRDREAQIRKELNEKFSTQLLQLEEDEATAAQAQVKKGGSYARVTDQFLWALRRFGLGLGPALSRERPLSVLEFAFQPQFWPKNKVSLSDFFQRYPTIRTFRDHDNHFESETLLGCYATDVLLPSYITSMRHLAWSITPDSTPTRDSRPQRLEAFLRLPYMNLESMHLSILYPTGMGVTVPRTIDWLYLPYPDGSVPARNSLPSYLDLDRDTKHAIAVLEDKTKMMQRAGPIASLTKLFIEDCMCPGILVWGKNYRIPPWVPFLQRCPNLRSLALGSCPPPIWFEIARLLQAHCPIMEDLAIAYGRQLNSENLDKCDPALSALLFACSHPHMDDTFGQDDETITEEVIEPAMGLKRLRLDAFILPLKSHALRMLLDYHSGSLTHLGIMDCKNLQKNFNRSTLLKILRSFGQLEQVHLLPSGEVDYVEEDHIFDAKAVIDSIRIPTQYTSATSPWACATSLKVLRIMIGGLVSASSHSSSNDMDTTADGNLDLQRQVYRFLGSFTNLEELCLGFGPEEDSIFTLPQDQGRQKNCLEFSLDSGLELLEGLKSLRVLNVARMNHRIGLSEVQWMCRSWPKLRMIEGLLKVKSMELWQASLDDDVTIGLGESLSSDRRLEEEVIVCWLKTHHPQLRFTQPCI</sequence>
<feature type="region of interest" description="Disordered" evidence="1">
    <location>
        <begin position="253"/>
        <end position="279"/>
    </location>
</feature>
<dbReference type="Proteomes" id="UP000823405">
    <property type="component" value="Unassembled WGS sequence"/>
</dbReference>
<dbReference type="InterPro" id="IPR032675">
    <property type="entry name" value="LRR_dom_sf"/>
</dbReference>
<keyword evidence="3" id="KW-1185">Reference proteome</keyword>
<dbReference type="OrthoDB" id="2401897at2759"/>
<organism evidence="2 3">
    <name type="scientific">Linnemannia gamsii</name>
    <dbReference type="NCBI Taxonomy" id="64522"/>
    <lineage>
        <taxon>Eukaryota</taxon>
        <taxon>Fungi</taxon>
        <taxon>Fungi incertae sedis</taxon>
        <taxon>Mucoromycota</taxon>
        <taxon>Mortierellomycotina</taxon>
        <taxon>Mortierellomycetes</taxon>
        <taxon>Mortierellales</taxon>
        <taxon>Mortierellaceae</taxon>
        <taxon>Linnemannia</taxon>
    </lineage>
</organism>
<gene>
    <name evidence="2" type="ORF">BGZ97_002696</name>
</gene>
<reference evidence="2" key="1">
    <citation type="journal article" date="2020" name="Fungal Divers.">
        <title>Resolving the Mortierellaceae phylogeny through synthesis of multi-gene phylogenetics and phylogenomics.</title>
        <authorList>
            <person name="Vandepol N."/>
            <person name="Liber J."/>
            <person name="Desiro A."/>
            <person name="Na H."/>
            <person name="Kennedy M."/>
            <person name="Barry K."/>
            <person name="Grigoriev I.V."/>
            <person name="Miller A.N."/>
            <person name="O'Donnell K."/>
            <person name="Stajich J.E."/>
            <person name="Bonito G."/>
        </authorList>
    </citation>
    <scope>NUCLEOTIDE SEQUENCE</scope>
    <source>
        <strain evidence="2">NVP60</strain>
    </source>
</reference>
<accession>A0A9P6UTZ9</accession>
<evidence type="ECO:0000313" key="3">
    <source>
        <dbReference type="Proteomes" id="UP000823405"/>
    </source>
</evidence>
<protein>
    <recommendedName>
        <fullName evidence="4">F-box domain-containing protein</fullName>
    </recommendedName>
</protein>
<dbReference type="AlphaFoldDB" id="A0A9P6UTZ9"/>
<evidence type="ECO:0000256" key="1">
    <source>
        <dbReference type="SAM" id="MobiDB-lite"/>
    </source>
</evidence>
<feature type="compositionally biased region" description="Acidic residues" evidence="1">
    <location>
        <begin position="270"/>
        <end position="279"/>
    </location>
</feature>
<comment type="caution">
    <text evidence="2">The sequence shown here is derived from an EMBL/GenBank/DDBJ whole genome shotgun (WGS) entry which is preliminary data.</text>
</comment>
<proteinExistence type="predicted"/>
<evidence type="ECO:0008006" key="4">
    <source>
        <dbReference type="Google" id="ProtNLM"/>
    </source>
</evidence>
<dbReference type="EMBL" id="JAAAIN010000160">
    <property type="protein sequence ID" value="KAG0319143.1"/>
    <property type="molecule type" value="Genomic_DNA"/>
</dbReference>
<name>A0A9P6UTZ9_9FUNG</name>
<dbReference type="Gene3D" id="3.80.10.10">
    <property type="entry name" value="Ribonuclease Inhibitor"/>
    <property type="match status" value="1"/>
</dbReference>